<dbReference type="Proteomes" id="UP000243498">
    <property type="component" value="Unassembled WGS sequence"/>
</dbReference>
<sequence length="179" mass="19117">MPSAAVHGPHLAVDARAKVWCFRLLLHLHHVSAALNTGQSTRPSLRMPANARVETCHLGSLRFLGLGMQRAVTLHLPLQLQFAALALHLPSSDAFIAPDCPVEPRLAPFVDRSGMARLSTAPPCPPTQSAAGPHHGRKSLGIRLVISPTAGSHPDSSPSLLFCVIIPITPQRDNEVALQ</sequence>
<evidence type="ECO:0000313" key="2">
    <source>
        <dbReference type="EMBL" id="OAA35540.1"/>
    </source>
</evidence>
<evidence type="ECO:0000256" key="1">
    <source>
        <dbReference type="SAM" id="SignalP"/>
    </source>
</evidence>
<feature type="chain" id="PRO_5007882191" evidence="1">
    <location>
        <begin position="34"/>
        <end position="179"/>
    </location>
</feature>
<reference evidence="2 3" key="1">
    <citation type="journal article" date="2016" name="Genome Biol. Evol.">
        <title>Divergent and convergent evolution of fungal pathogenicity.</title>
        <authorList>
            <person name="Shang Y."/>
            <person name="Xiao G."/>
            <person name="Zheng P."/>
            <person name="Cen K."/>
            <person name="Zhan S."/>
            <person name="Wang C."/>
        </authorList>
    </citation>
    <scope>NUCLEOTIDE SEQUENCE [LARGE SCALE GENOMIC DNA]</scope>
    <source>
        <strain evidence="2 3">RCEF 4871</strain>
    </source>
</reference>
<keyword evidence="3" id="KW-1185">Reference proteome</keyword>
<dbReference type="AlphaFoldDB" id="A0A166X8L1"/>
<comment type="caution">
    <text evidence="2">The sequence shown here is derived from an EMBL/GenBank/DDBJ whole genome shotgun (WGS) entry which is preliminary data.</text>
</comment>
<proteinExistence type="predicted"/>
<protein>
    <submittedName>
        <fullName evidence="2">Uncharacterized protein</fullName>
    </submittedName>
</protein>
<accession>A0A166X8L1</accession>
<keyword evidence="1" id="KW-0732">Signal</keyword>
<evidence type="ECO:0000313" key="3">
    <source>
        <dbReference type="Proteomes" id="UP000243498"/>
    </source>
</evidence>
<organism evidence="2 3">
    <name type="scientific">Metarhizium rileyi (strain RCEF 4871)</name>
    <name type="common">Nomuraea rileyi</name>
    <dbReference type="NCBI Taxonomy" id="1649241"/>
    <lineage>
        <taxon>Eukaryota</taxon>
        <taxon>Fungi</taxon>
        <taxon>Dikarya</taxon>
        <taxon>Ascomycota</taxon>
        <taxon>Pezizomycotina</taxon>
        <taxon>Sordariomycetes</taxon>
        <taxon>Hypocreomycetidae</taxon>
        <taxon>Hypocreales</taxon>
        <taxon>Clavicipitaceae</taxon>
        <taxon>Metarhizium</taxon>
    </lineage>
</organism>
<dbReference type="EMBL" id="AZHC01000041">
    <property type="protein sequence ID" value="OAA35540.1"/>
    <property type="molecule type" value="Genomic_DNA"/>
</dbReference>
<gene>
    <name evidence="2" type="ORF">NOR_07925</name>
</gene>
<feature type="signal peptide" evidence="1">
    <location>
        <begin position="1"/>
        <end position="33"/>
    </location>
</feature>
<name>A0A166X8L1_METRR</name>